<name>W2XY07_PHYNI</name>
<organism evidence="1 2">
    <name type="scientific">Phytophthora nicotianae P10297</name>
    <dbReference type="NCBI Taxonomy" id="1317064"/>
    <lineage>
        <taxon>Eukaryota</taxon>
        <taxon>Sar</taxon>
        <taxon>Stramenopiles</taxon>
        <taxon>Oomycota</taxon>
        <taxon>Peronosporomycetes</taxon>
        <taxon>Peronosporales</taxon>
        <taxon>Peronosporaceae</taxon>
        <taxon>Phytophthora</taxon>
    </lineage>
</organism>
<reference evidence="1 2" key="1">
    <citation type="submission" date="2013-11" db="EMBL/GenBank/DDBJ databases">
        <title>The Genome Sequence of Phytophthora parasitica P10297.</title>
        <authorList>
            <consortium name="The Broad Institute Genomics Platform"/>
            <person name="Russ C."/>
            <person name="Tyler B."/>
            <person name="Panabieres F."/>
            <person name="Shan W."/>
            <person name="Tripathy S."/>
            <person name="Grunwald N."/>
            <person name="Machado M."/>
            <person name="Johnson C.S."/>
            <person name="Walker B."/>
            <person name="Young S.K."/>
            <person name="Zeng Q."/>
            <person name="Gargeya S."/>
            <person name="Fitzgerald M."/>
            <person name="Haas B."/>
            <person name="Abouelleil A."/>
            <person name="Allen A.W."/>
            <person name="Alvarado L."/>
            <person name="Arachchi H.M."/>
            <person name="Berlin A.M."/>
            <person name="Chapman S.B."/>
            <person name="Gainer-Dewar J."/>
            <person name="Goldberg J."/>
            <person name="Griggs A."/>
            <person name="Gujja S."/>
            <person name="Hansen M."/>
            <person name="Howarth C."/>
            <person name="Imamovic A."/>
            <person name="Ireland A."/>
            <person name="Larimer J."/>
            <person name="McCowan C."/>
            <person name="Murphy C."/>
            <person name="Pearson M."/>
            <person name="Poon T.W."/>
            <person name="Priest M."/>
            <person name="Roberts A."/>
            <person name="Saif S."/>
            <person name="Shea T."/>
            <person name="Sisk P."/>
            <person name="Sykes S."/>
            <person name="Wortman J."/>
            <person name="Nusbaum C."/>
            <person name="Birren B."/>
        </authorList>
    </citation>
    <scope>NUCLEOTIDE SEQUENCE [LARGE SCALE GENOMIC DNA]</scope>
    <source>
        <strain evidence="1 2">P10297</strain>
    </source>
</reference>
<proteinExistence type="predicted"/>
<dbReference type="EMBL" id="ANIY01005525">
    <property type="protein sequence ID" value="ETP27720.1"/>
    <property type="molecule type" value="Genomic_DNA"/>
</dbReference>
<dbReference type="AlphaFoldDB" id="W2XY07"/>
<protein>
    <submittedName>
        <fullName evidence="1">Uncharacterized protein</fullName>
    </submittedName>
</protein>
<dbReference type="Proteomes" id="UP000018948">
    <property type="component" value="Unassembled WGS sequence"/>
</dbReference>
<sequence length="106" mass="11683">MQICAKMRTACPVNALDDLFACKSELHQSRKCMPSSMHDSCDHEWANADDSGCSHIGRSDDGLDDNHDWTSADDLGGEFERTNMVEGECACKRDCAMVTGLFGGRY</sequence>
<gene>
    <name evidence="1" type="ORF">F442_23000</name>
</gene>
<evidence type="ECO:0000313" key="2">
    <source>
        <dbReference type="Proteomes" id="UP000018948"/>
    </source>
</evidence>
<evidence type="ECO:0000313" key="1">
    <source>
        <dbReference type="EMBL" id="ETP27720.1"/>
    </source>
</evidence>
<comment type="caution">
    <text evidence="1">The sequence shown here is derived from an EMBL/GenBank/DDBJ whole genome shotgun (WGS) entry which is preliminary data.</text>
</comment>
<accession>W2XY07</accession>